<proteinExistence type="predicted"/>
<reference evidence="3" key="1">
    <citation type="submission" date="2021-05" db="EMBL/GenBank/DDBJ databases">
        <authorList>
            <person name="Alioto T."/>
            <person name="Alioto T."/>
            <person name="Gomez Garrido J."/>
        </authorList>
    </citation>
    <scope>NUCLEOTIDE SEQUENCE</scope>
</reference>
<organism evidence="3">
    <name type="scientific">Cacopsylla melanoneura</name>
    <dbReference type="NCBI Taxonomy" id="428564"/>
    <lineage>
        <taxon>Eukaryota</taxon>
        <taxon>Metazoa</taxon>
        <taxon>Ecdysozoa</taxon>
        <taxon>Arthropoda</taxon>
        <taxon>Hexapoda</taxon>
        <taxon>Insecta</taxon>
        <taxon>Pterygota</taxon>
        <taxon>Neoptera</taxon>
        <taxon>Paraneoptera</taxon>
        <taxon>Hemiptera</taxon>
        <taxon>Sternorrhyncha</taxon>
        <taxon>Psylloidea</taxon>
        <taxon>Psyllidae</taxon>
        <taxon>Psyllinae</taxon>
        <taxon>Cacopsylla</taxon>
    </lineage>
</organism>
<feature type="chain" id="PRO_5034693686" evidence="2">
    <location>
        <begin position="41"/>
        <end position="238"/>
    </location>
</feature>
<dbReference type="EMBL" id="HBUF01192276">
    <property type="protein sequence ID" value="CAG6658760.1"/>
    <property type="molecule type" value="Transcribed_RNA"/>
</dbReference>
<feature type="region of interest" description="Disordered" evidence="1">
    <location>
        <begin position="43"/>
        <end position="87"/>
    </location>
</feature>
<feature type="compositionally biased region" description="Low complexity" evidence="1">
    <location>
        <begin position="43"/>
        <end position="53"/>
    </location>
</feature>
<sequence length="238" mass="26181">MRNDRMMEAALVYRSGSLSLTRSWTTWLALSLLTFTFAHANPPSSTPSAYSPSDGRSTASPCPASPSHNGNTGGYHGTSSTLMEPTGYGVRNSTLHPIFKQGRHPTKEQWSKYLCKVPKIQPNNVCMTPLQDLSPGENNENEWVSERDQEYCNYLGKLFSFKTSGCASVSVDAEESGTGQAYRIDACALSFSPNPNSSDIQAWYFISSKNESVPSDYKIAECPTNPLVLYQVPANKNR</sequence>
<evidence type="ECO:0000313" key="3">
    <source>
        <dbReference type="EMBL" id="CAG6658760.1"/>
    </source>
</evidence>
<name>A0A8D8WHU1_9HEMI</name>
<protein>
    <submittedName>
        <fullName evidence="3">Uncharacterized protein</fullName>
    </submittedName>
</protein>
<evidence type="ECO:0000256" key="1">
    <source>
        <dbReference type="SAM" id="MobiDB-lite"/>
    </source>
</evidence>
<feature type="compositionally biased region" description="Polar residues" evidence="1">
    <location>
        <begin position="54"/>
        <end position="70"/>
    </location>
</feature>
<evidence type="ECO:0000256" key="2">
    <source>
        <dbReference type="SAM" id="SignalP"/>
    </source>
</evidence>
<feature type="signal peptide" evidence="2">
    <location>
        <begin position="1"/>
        <end position="40"/>
    </location>
</feature>
<dbReference type="AlphaFoldDB" id="A0A8D8WHU1"/>
<keyword evidence="2" id="KW-0732">Signal</keyword>
<accession>A0A8D8WHU1</accession>